<dbReference type="EMBL" id="ADBL01002534">
    <property type="status" value="NOT_ANNOTATED_CDS"/>
    <property type="molecule type" value="Genomic_DNA"/>
</dbReference>
<name>A0A0C4EB35_MAGP6</name>
<dbReference type="EMBL" id="GL876977">
    <property type="protein sequence ID" value="KLU91358.1"/>
    <property type="molecule type" value="Genomic_DNA"/>
</dbReference>
<feature type="region of interest" description="Disordered" evidence="1">
    <location>
        <begin position="122"/>
        <end position="172"/>
    </location>
</feature>
<dbReference type="EnsemblFungi" id="MAPG_09879T0">
    <property type="protein sequence ID" value="MAPG_09879T0"/>
    <property type="gene ID" value="MAPG_09879"/>
</dbReference>
<dbReference type="OMA" id="DTAGLHY"/>
<dbReference type="OrthoDB" id="5358884at2759"/>
<keyword evidence="2" id="KW-0812">Transmembrane</keyword>
<protein>
    <recommendedName>
        <fullName evidence="6">Apple domain-containing protein</fullName>
    </recommendedName>
</protein>
<feature type="transmembrane region" description="Helical" evidence="2">
    <location>
        <begin position="94"/>
        <end position="120"/>
    </location>
</feature>
<keyword evidence="2" id="KW-0472">Membrane</keyword>
<keyword evidence="2" id="KW-1133">Transmembrane helix</keyword>
<reference evidence="3" key="3">
    <citation type="submission" date="2011-03" db="EMBL/GenBank/DDBJ databases">
        <title>Annotation of Magnaporthe poae ATCC 64411.</title>
        <authorList>
            <person name="Ma L.-J."/>
            <person name="Dead R."/>
            <person name="Young S.K."/>
            <person name="Zeng Q."/>
            <person name="Gargeya S."/>
            <person name="Fitzgerald M."/>
            <person name="Haas B."/>
            <person name="Abouelleil A."/>
            <person name="Alvarado L."/>
            <person name="Arachchi H.M."/>
            <person name="Berlin A."/>
            <person name="Brown A."/>
            <person name="Chapman S.B."/>
            <person name="Chen Z."/>
            <person name="Dunbar C."/>
            <person name="Freedman E."/>
            <person name="Gearin G."/>
            <person name="Gellesch M."/>
            <person name="Goldberg J."/>
            <person name="Griggs A."/>
            <person name="Gujja S."/>
            <person name="Heiman D."/>
            <person name="Howarth C."/>
            <person name="Larson L."/>
            <person name="Lui A."/>
            <person name="MacDonald P.J.P."/>
            <person name="Mehta T."/>
            <person name="Montmayeur A."/>
            <person name="Murphy C."/>
            <person name="Neiman D."/>
            <person name="Pearson M."/>
            <person name="Priest M."/>
            <person name="Roberts A."/>
            <person name="Saif S."/>
            <person name="Shea T."/>
            <person name="Shenoy N."/>
            <person name="Sisk P."/>
            <person name="Stolte C."/>
            <person name="Sykes S."/>
            <person name="Yandava C."/>
            <person name="Wortman J."/>
            <person name="Nusbaum C."/>
            <person name="Birren B."/>
        </authorList>
    </citation>
    <scope>NUCLEOTIDE SEQUENCE</scope>
    <source>
        <strain evidence="3">ATCC 64411</strain>
    </source>
</reference>
<feature type="compositionally biased region" description="Low complexity" evidence="1">
    <location>
        <begin position="147"/>
        <end position="172"/>
    </location>
</feature>
<accession>A0A0C4EB35</accession>
<reference evidence="4" key="4">
    <citation type="journal article" date="2015" name="G3 (Bethesda)">
        <title>Genome sequences of three phytopathogenic species of the Magnaporthaceae family of fungi.</title>
        <authorList>
            <person name="Okagaki L.H."/>
            <person name="Nunes C.C."/>
            <person name="Sailsbery J."/>
            <person name="Clay B."/>
            <person name="Brown D."/>
            <person name="John T."/>
            <person name="Oh Y."/>
            <person name="Young N."/>
            <person name="Fitzgerald M."/>
            <person name="Haas B.J."/>
            <person name="Zeng Q."/>
            <person name="Young S."/>
            <person name="Adiconis X."/>
            <person name="Fan L."/>
            <person name="Levin J.Z."/>
            <person name="Mitchell T.K."/>
            <person name="Okubara P.A."/>
            <person name="Farman M.L."/>
            <person name="Kohn L.M."/>
            <person name="Birren B."/>
            <person name="Ma L.-J."/>
            <person name="Dean R.A."/>
        </authorList>
    </citation>
    <scope>NUCLEOTIDE SEQUENCE</scope>
    <source>
        <strain evidence="4">ATCC 64411 / 73-15</strain>
    </source>
</reference>
<evidence type="ECO:0000313" key="3">
    <source>
        <dbReference type="EMBL" id="KLU91358.1"/>
    </source>
</evidence>
<sequence>MSDANGPQAVYMSAPEPVKHDHSYPQVHTATATQQDQGWWRQPPQQQQQHPETPSTTYLATSPPPSQPPRQDDYQQQQQQQEKPTAGRSRRPNWLLAAVTGLLGVIIGGAIVAGVLGSMLANRSSSSSNSGGATPATECKTADPARGTPGSGTSNGTSSTSTSSAPATTGTPAMLTNYEAANWRNVSTLAFPCPRLQGSTVEAMDGTRYRVECGIDSIGRGKETPFDMKDIQSVVAYSFEDCVRSCASFNKLSTNVQGASPAMVCRTVVWRRRMDEPQFFDTGGNCFLKNATRASDVKGFPCDVCMSGTLL</sequence>
<dbReference type="Proteomes" id="UP000011715">
    <property type="component" value="Unassembled WGS sequence"/>
</dbReference>
<evidence type="ECO:0000313" key="4">
    <source>
        <dbReference type="EnsemblFungi" id="MAPG_09879T0"/>
    </source>
</evidence>
<reference evidence="5" key="2">
    <citation type="submission" date="2010-05" db="EMBL/GenBank/DDBJ databases">
        <title>The genome sequence of Magnaporthe poae strain ATCC 64411.</title>
        <authorList>
            <person name="Ma L.-J."/>
            <person name="Dead R."/>
            <person name="Young S."/>
            <person name="Zeng Q."/>
            <person name="Koehrsen M."/>
            <person name="Alvarado L."/>
            <person name="Berlin A."/>
            <person name="Chapman S.B."/>
            <person name="Chen Z."/>
            <person name="Freedman E."/>
            <person name="Gellesch M."/>
            <person name="Goldberg J."/>
            <person name="Griggs A."/>
            <person name="Gujja S."/>
            <person name="Heilman E.R."/>
            <person name="Heiman D."/>
            <person name="Hepburn T."/>
            <person name="Howarth C."/>
            <person name="Jen D."/>
            <person name="Larson L."/>
            <person name="Mehta T."/>
            <person name="Neiman D."/>
            <person name="Pearson M."/>
            <person name="Roberts A."/>
            <person name="Saif S."/>
            <person name="Shea T."/>
            <person name="Shenoy N."/>
            <person name="Sisk P."/>
            <person name="Stolte C."/>
            <person name="Sykes S."/>
            <person name="Walk T."/>
            <person name="White J."/>
            <person name="Yandava C."/>
            <person name="Haas B."/>
            <person name="Nusbaum C."/>
            <person name="Birren B."/>
        </authorList>
    </citation>
    <scope>NUCLEOTIDE SEQUENCE [LARGE SCALE GENOMIC DNA]</scope>
    <source>
        <strain evidence="5">ATCC 64411 / 73-15</strain>
    </source>
</reference>
<keyword evidence="5" id="KW-1185">Reference proteome</keyword>
<proteinExistence type="predicted"/>
<dbReference type="STRING" id="644358.A0A0C4EB35"/>
<evidence type="ECO:0000256" key="2">
    <source>
        <dbReference type="SAM" id="Phobius"/>
    </source>
</evidence>
<evidence type="ECO:0000256" key="1">
    <source>
        <dbReference type="SAM" id="MobiDB-lite"/>
    </source>
</evidence>
<reference evidence="4" key="5">
    <citation type="submission" date="2015-06" db="UniProtKB">
        <authorList>
            <consortium name="EnsemblFungi"/>
        </authorList>
    </citation>
    <scope>IDENTIFICATION</scope>
    <source>
        <strain evidence="4">ATCC 64411</strain>
    </source>
</reference>
<dbReference type="AlphaFoldDB" id="A0A0C4EB35"/>
<feature type="compositionally biased region" description="Low complexity" evidence="1">
    <location>
        <begin position="34"/>
        <end position="49"/>
    </location>
</feature>
<evidence type="ECO:0008006" key="6">
    <source>
        <dbReference type="Google" id="ProtNLM"/>
    </source>
</evidence>
<reference evidence="3" key="1">
    <citation type="submission" date="2010-05" db="EMBL/GenBank/DDBJ databases">
        <title>The Genome Sequence of Magnaporthe poae strain ATCC 64411.</title>
        <authorList>
            <consortium name="The Broad Institute Genome Sequencing Platform"/>
            <consortium name="Broad Institute Genome Sequencing Center for Infectious Disease"/>
            <person name="Ma L.-J."/>
            <person name="Dead R."/>
            <person name="Young S."/>
            <person name="Zeng Q."/>
            <person name="Koehrsen M."/>
            <person name="Alvarado L."/>
            <person name="Berlin A."/>
            <person name="Chapman S.B."/>
            <person name="Chen Z."/>
            <person name="Freedman E."/>
            <person name="Gellesch M."/>
            <person name="Goldberg J."/>
            <person name="Griggs A."/>
            <person name="Gujja S."/>
            <person name="Heilman E.R."/>
            <person name="Heiman D."/>
            <person name="Hepburn T."/>
            <person name="Howarth C."/>
            <person name="Jen D."/>
            <person name="Larson L."/>
            <person name="Mehta T."/>
            <person name="Neiman D."/>
            <person name="Pearson M."/>
            <person name="Roberts A."/>
            <person name="Saif S."/>
            <person name="Shea T."/>
            <person name="Shenoy N."/>
            <person name="Sisk P."/>
            <person name="Stolte C."/>
            <person name="Sykes S."/>
            <person name="Walk T."/>
            <person name="White J."/>
            <person name="Yandava C."/>
            <person name="Haas B."/>
            <person name="Nusbaum C."/>
            <person name="Birren B."/>
        </authorList>
    </citation>
    <scope>NUCLEOTIDE SEQUENCE</scope>
    <source>
        <strain evidence="3">ATCC 64411</strain>
    </source>
</reference>
<evidence type="ECO:0000313" key="5">
    <source>
        <dbReference type="Proteomes" id="UP000011715"/>
    </source>
</evidence>
<dbReference type="eggNOG" id="ENOG502T13A">
    <property type="taxonomic scope" value="Eukaryota"/>
</dbReference>
<organism evidence="4 5">
    <name type="scientific">Magnaporthiopsis poae (strain ATCC 64411 / 73-15)</name>
    <name type="common">Kentucky bluegrass fungus</name>
    <name type="synonym">Magnaporthe poae</name>
    <dbReference type="NCBI Taxonomy" id="644358"/>
    <lineage>
        <taxon>Eukaryota</taxon>
        <taxon>Fungi</taxon>
        <taxon>Dikarya</taxon>
        <taxon>Ascomycota</taxon>
        <taxon>Pezizomycotina</taxon>
        <taxon>Sordariomycetes</taxon>
        <taxon>Sordariomycetidae</taxon>
        <taxon>Magnaporthales</taxon>
        <taxon>Magnaporthaceae</taxon>
        <taxon>Magnaporthiopsis</taxon>
    </lineage>
</organism>
<gene>
    <name evidence="3" type="ORF">MAPG_09879</name>
</gene>
<feature type="region of interest" description="Disordered" evidence="1">
    <location>
        <begin position="1"/>
        <end position="89"/>
    </location>
</feature>
<dbReference type="VEuPathDB" id="FungiDB:MAPG_09879"/>
<feature type="compositionally biased region" description="Polar residues" evidence="1">
    <location>
        <begin position="50"/>
        <end position="60"/>
    </location>
</feature>